<dbReference type="Gene3D" id="1.10.10.2840">
    <property type="entry name" value="PucR C-terminal helix-turn-helix domain"/>
    <property type="match status" value="1"/>
</dbReference>
<name>A0A0L0QTU0_VIRPA</name>
<comment type="caution">
    <text evidence="2">The sequence shown here is derived from an EMBL/GenBank/DDBJ whole genome shotgun (WGS) entry which is preliminary data.</text>
</comment>
<dbReference type="AlphaFoldDB" id="A0A0L0QTU0"/>
<evidence type="ECO:0000313" key="3">
    <source>
        <dbReference type="Proteomes" id="UP000036780"/>
    </source>
</evidence>
<dbReference type="InterPro" id="IPR051448">
    <property type="entry name" value="CdaR-like_regulators"/>
</dbReference>
<organism evidence="2 3">
    <name type="scientific">Virgibacillus pantothenticus</name>
    <dbReference type="NCBI Taxonomy" id="1473"/>
    <lineage>
        <taxon>Bacteria</taxon>
        <taxon>Bacillati</taxon>
        <taxon>Bacillota</taxon>
        <taxon>Bacilli</taxon>
        <taxon>Bacillales</taxon>
        <taxon>Bacillaceae</taxon>
        <taxon>Virgibacillus</taxon>
    </lineage>
</organism>
<sequence length="298" mass="35217">MIQQLKKIFPELIIEPENSSPSSLEYKWFLLENREKIGIPLQNLTDKDLQLLETFLTPYQADFPIPTEKEIRWQQLLKQTTENIHAVPQTPYRFVYFAMNKEQIDPLLFKESIQALFSYQIPILWENRHEGIIIEEKPPILEESIPYDQIIDVIMNDLSVNIHFLVGPYLNSYQCASDQYKCILTYAKTTFTYSDKAVLNYYEALPYILLEQVDESFQNHLSQVVLQEFSNDNEFLQTIHTFLQCNLNISVTAKKLYMHRNSLQYRLDKFIENTGIDIRQFHQAVTVYFALLANMHKD</sequence>
<dbReference type="PANTHER" id="PTHR33744">
    <property type="entry name" value="CARBOHYDRATE DIACID REGULATOR"/>
    <property type="match status" value="1"/>
</dbReference>
<dbReference type="OrthoDB" id="9792148at2"/>
<dbReference type="GeneID" id="66869675"/>
<evidence type="ECO:0000313" key="2">
    <source>
        <dbReference type="EMBL" id="KNE21942.1"/>
    </source>
</evidence>
<reference evidence="3" key="1">
    <citation type="submission" date="2015-07" db="EMBL/GenBank/DDBJ databases">
        <title>Fjat-10053 dsm26.</title>
        <authorList>
            <person name="Liu B."/>
            <person name="Wang J."/>
            <person name="Zhu Y."/>
            <person name="Liu G."/>
            <person name="Chen Q."/>
            <person name="Chen Z."/>
            <person name="Lan J."/>
            <person name="Che J."/>
            <person name="Ge C."/>
            <person name="Shi H."/>
            <person name="Pan Z."/>
            <person name="Liu X."/>
        </authorList>
    </citation>
    <scope>NUCLEOTIDE SEQUENCE [LARGE SCALE GENOMIC DNA]</scope>
    <source>
        <strain evidence="3">DSM 26</strain>
    </source>
</reference>
<dbReference type="EMBL" id="LGTO01000004">
    <property type="protein sequence ID" value="KNE21942.1"/>
    <property type="molecule type" value="Genomic_DNA"/>
</dbReference>
<dbReference type="InterPro" id="IPR042070">
    <property type="entry name" value="PucR_C-HTH_sf"/>
</dbReference>
<protein>
    <recommendedName>
        <fullName evidence="1">PucR C-terminal helix-turn-helix domain-containing protein</fullName>
    </recommendedName>
</protein>
<dbReference type="Proteomes" id="UP000036780">
    <property type="component" value="Unassembled WGS sequence"/>
</dbReference>
<gene>
    <name evidence="2" type="ORF">AFK71_03810</name>
</gene>
<keyword evidence="3" id="KW-1185">Reference proteome</keyword>
<dbReference type="InterPro" id="IPR009057">
    <property type="entry name" value="Homeodomain-like_sf"/>
</dbReference>
<dbReference type="SUPFAM" id="SSF46689">
    <property type="entry name" value="Homeodomain-like"/>
    <property type="match status" value="1"/>
</dbReference>
<dbReference type="Pfam" id="PF13556">
    <property type="entry name" value="HTH_30"/>
    <property type="match status" value="1"/>
</dbReference>
<dbReference type="InterPro" id="IPR025736">
    <property type="entry name" value="PucR_C-HTH_dom"/>
</dbReference>
<feature type="domain" description="PucR C-terminal helix-turn-helix" evidence="1">
    <location>
        <begin position="236"/>
        <end position="293"/>
    </location>
</feature>
<dbReference type="RefSeq" id="WP_050350222.1">
    <property type="nucleotide sequence ID" value="NZ_CP073011.1"/>
</dbReference>
<evidence type="ECO:0000259" key="1">
    <source>
        <dbReference type="Pfam" id="PF13556"/>
    </source>
</evidence>
<dbReference type="PATRIC" id="fig|1473.5.peg.3712"/>
<accession>A0A0L0QTU0</accession>
<proteinExistence type="predicted"/>
<dbReference type="PANTHER" id="PTHR33744:SF15">
    <property type="entry name" value="CARBOHYDRATE DIACID REGULATOR"/>
    <property type="match status" value="1"/>
</dbReference>